<evidence type="ECO:0000313" key="2">
    <source>
        <dbReference type="Proteomes" id="UP001204562"/>
    </source>
</evidence>
<name>A0AAW5JQK0_9FIRM</name>
<organism evidence="1 2">
    <name type="scientific">Intestinimonas massiliensis</name>
    <name type="common">ex Afouda et al. 2020</name>
    <dbReference type="NCBI Taxonomy" id="1673721"/>
    <lineage>
        <taxon>Bacteria</taxon>
        <taxon>Bacillati</taxon>
        <taxon>Bacillota</taxon>
        <taxon>Clostridia</taxon>
        <taxon>Eubacteriales</taxon>
        <taxon>Intestinimonas</taxon>
    </lineage>
</organism>
<dbReference type="RefSeq" id="WP_256303399.1">
    <property type="nucleotide sequence ID" value="NZ_JANFYS010000006.1"/>
</dbReference>
<comment type="caution">
    <text evidence="1">The sequence shown here is derived from an EMBL/GenBank/DDBJ whole genome shotgun (WGS) entry which is preliminary data.</text>
</comment>
<dbReference type="EMBL" id="JANFYS010000006">
    <property type="protein sequence ID" value="MCQ4769684.1"/>
    <property type="molecule type" value="Genomic_DNA"/>
</dbReference>
<dbReference type="Proteomes" id="UP001204562">
    <property type="component" value="Unassembled WGS sequence"/>
</dbReference>
<sequence>MKRTSNVLLVLTVVFCLVSLLWSAAVYVTFGLALALAVTSIATPNDKEIGQLIPFHAPTGQNDKAA</sequence>
<proteinExistence type="predicted"/>
<gene>
    <name evidence="1" type="ORF">NE579_04265</name>
</gene>
<accession>A0AAW5JQK0</accession>
<reference evidence="1" key="1">
    <citation type="submission" date="2022-06" db="EMBL/GenBank/DDBJ databases">
        <title>Isolation of gut microbiota from human fecal samples.</title>
        <authorList>
            <person name="Pamer E.G."/>
            <person name="Barat B."/>
            <person name="Waligurski E."/>
            <person name="Medina S."/>
            <person name="Paddock L."/>
            <person name="Mostad J."/>
        </authorList>
    </citation>
    <scope>NUCLEOTIDE SEQUENCE</scope>
    <source>
        <strain evidence="1">DFI.9.91</strain>
    </source>
</reference>
<evidence type="ECO:0000313" key="1">
    <source>
        <dbReference type="EMBL" id="MCQ4769684.1"/>
    </source>
</evidence>
<dbReference type="AlphaFoldDB" id="A0AAW5JQK0"/>
<protein>
    <submittedName>
        <fullName evidence="1">Uncharacterized protein</fullName>
    </submittedName>
</protein>